<accession>A0ABV6RLV6</accession>
<dbReference type="InterPro" id="IPR036515">
    <property type="entry name" value="Transposase_17_sf"/>
</dbReference>
<evidence type="ECO:0000313" key="4">
    <source>
        <dbReference type="Proteomes" id="UP001589896"/>
    </source>
</evidence>
<sequence>MPRQPRIDLPAVAQHVVQRGNDRRPCFFQPTDQRRYLEELRDITRRVGCSVHAYVLMTNHVHLLLTPFESGQVGAVMQALGRRYVRYVNDRYHRTGTLWEGRYKACLVDTETYLLRCYRYIELNPVRVAMTRGPEDCPWSSYAANALGADNRLLQPHAAYLALGDNPAARQHAYRALVAQALAPDELELIRLRLQRQHALGSDRFRAAIEAQLSRRAGPAKIGRPRKHNATTAGPQGEHTRGSAL</sequence>
<dbReference type="Proteomes" id="UP001589896">
    <property type="component" value="Unassembled WGS sequence"/>
</dbReference>
<dbReference type="Pfam" id="PF01797">
    <property type="entry name" value="Y1_Tnp"/>
    <property type="match status" value="1"/>
</dbReference>
<evidence type="ECO:0000313" key="3">
    <source>
        <dbReference type="EMBL" id="MFC0677970.1"/>
    </source>
</evidence>
<organism evidence="3 4">
    <name type="scientific">Lysobacter korlensis</name>
    <dbReference type="NCBI Taxonomy" id="553636"/>
    <lineage>
        <taxon>Bacteria</taxon>
        <taxon>Pseudomonadati</taxon>
        <taxon>Pseudomonadota</taxon>
        <taxon>Gammaproteobacteria</taxon>
        <taxon>Lysobacterales</taxon>
        <taxon>Lysobacteraceae</taxon>
        <taxon>Lysobacter</taxon>
    </lineage>
</organism>
<feature type="region of interest" description="Disordered" evidence="1">
    <location>
        <begin position="216"/>
        <end position="245"/>
    </location>
</feature>
<reference evidence="3 4" key="1">
    <citation type="submission" date="2024-09" db="EMBL/GenBank/DDBJ databases">
        <authorList>
            <person name="Sun Q."/>
            <person name="Mori K."/>
        </authorList>
    </citation>
    <scope>NUCLEOTIDE SEQUENCE [LARGE SCALE GENOMIC DNA]</scope>
    <source>
        <strain evidence="3 4">KCTC 23076</strain>
    </source>
</reference>
<comment type="caution">
    <text evidence="3">The sequence shown here is derived from an EMBL/GenBank/DDBJ whole genome shotgun (WGS) entry which is preliminary data.</text>
</comment>
<proteinExistence type="predicted"/>
<dbReference type="PANTHER" id="PTHR34322">
    <property type="entry name" value="TRANSPOSASE, Y1_TNP DOMAIN-CONTAINING"/>
    <property type="match status" value="1"/>
</dbReference>
<evidence type="ECO:0000256" key="1">
    <source>
        <dbReference type="SAM" id="MobiDB-lite"/>
    </source>
</evidence>
<dbReference type="SMART" id="SM01321">
    <property type="entry name" value="Y1_Tnp"/>
    <property type="match status" value="1"/>
</dbReference>
<feature type="domain" description="Transposase IS200-like" evidence="2">
    <location>
        <begin position="9"/>
        <end position="124"/>
    </location>
</feature>
<keyword evidence="4" id="KW-1185">Reference proteome</keyword>
<dbReference type="EMBL" id="JBHLTG010000001">
    <property type="protein sequence ID" value="MFC0677970.1"/>
    <property type="molecule type" value="Genomic_DNA"/>
</dbReference>
<evidence type="ECO:0000259" key="2">
    <source>
        <dbReference type="SMART" id="SM01321"/>
    </source>
</evidence>
<dbReference type="RefSeq" id="WP_386667166.1">
    <property type="nucleotide sequence ID" value="NZ_JBHLTG010000001.1"/>
</dbReference>
<gene>
    <name evidence="3" type="ORF">ACFFGH_08965</name>
</gene>
<protein>
    <submittedName>
        <fullName evidence="3">Transposase</fullName>
    </submittedName>
</protein>
<dbReference type="InterPro" id="IPR002686">
    <property type="entry name" value="Transposase_17"/>
</dbReference>
<name>A0ABV6RLV6_9GAMM</name>
<dbReference type="PANTHER" id="PTHR34322:SF2">
    <property type="entry name" value="TRANSPOSASE IS200-LIKE DOMAIN-CONTAINING PROTEIN"/>
    <property type="match status" value="1"/>
</dbReference>
<dbReference type="Gene3D" id="3.30.70.1290">
    <property type="entry name" value="Transposase IS200-like"/>
    <property type="match status" value="1"/>
</dbReference>
<dbReference type="SUPFAM" id="SSF143422">
    <property type="entry name" value="Transposase IS200-like"/>
    <property type="match status" value="1"/>
</dbReference>